<dbReference type="Proteomes" id="UP001605036">
    <property type="component" value="Unassembled WGS sequence"/>
</dbReference>
<organism evidence="1 2">
    <name type="scientific">Riccia fluitans</name>
    <dbReference type="NCBI Taxonomy" id="41844"/>
    <lineage>
        <taxon>Eukaryota</taxon>
        <taxon>Viridiplantae</taxon>
        <taxon>Streptophyta</taxon>
        <taxon>Embryophyta</taxon>
        <taxon>Marchantiophyta</taxon>
        <taxon>Marchantiopsida</taxon>
        <taxon>Marchantiidae</taxon>
        <taxon>Marchantiales</taxon>
        <taxon>Ricciaceae</taxon>
        <taxon>Riccia</taxon>
    </lineage>
</organism>
<name>A0ABD1Z503_9MARC</name>
<dbReference type="InterPro" id="IPR004260">
    <property type="entry name" value="Pyr-dimer_DNA_glycosylase"/>
</dbReference>
<evidence type="ECO:0000313" key="1">
    <source>
        <dbReference type="EMBL" id="KAL2642854.1"/>
    </source>
</evidence>
<accession>A0ABD1Z503</accession>
<evidence type="ECO:0000313" key="2">
    <source>
        <dbReference type="Proteomes" id="UP001605036"/>
    </source>
</evidence>
<keyword evidence="2" id="KW-1185">Reference proteome</keyword>
<dbReference type="AlphaFoldDB" id="A0ABD1Z503"/>
<proteinExistence type="predicted"/>
<comment type="caution">
    <text evidence="1">The sequence shown here is derived from an EMBL/GenBank/DDBJ whole genome shotgun (WGS) entry which is preliminary data.</text>
</comment>
<reference evidence="1 2" key="1">
    <citation type="submission" date="2024-09" db="EMBL/GenBank/DDBJ databases">
        <title>Chromosome-scale assembly of Riccia fluitans.</title>
        <authorList>
            <person name="Paukszto L."/>
            <person name="Sawicki J."/>
            <person name="Karawczyk K."/>
            <person name="Piernik-Szablinska J."/>
            <person name="Szczecinska M."/>
            <person name="Mazdziarz M."/>
        </authorList>
    </citation>
    <scope>NUCLEOTIDE SEQUENCE [LARGE SCALE GENOMIC DNA]</scope>
    <source>
        <strain evidence="1">Rf_01</strain>
        <tissue evidence="1">Aerial parts of the thallus</tissue>
    </source>
</reference>
<dbReference type="Pfam" id="PF03013">
    <property type="entry name" value="Pyr_excise"/>
    <property type="match status" value="1"/>
</dbReference>
<gene>
    <name evidence="1" type="ORF">R1flu_010441</name>
</gene>
<protein>
    <submittedName>
        <fullName evidence="1">Uncharacterized protein</fullName>
    </submittedName>
</protein>
<dbReference type="EMBL" id="JBHFFA010000002">
    <property type="protein sequence ID" value="KAL2642854.1"/>
    <property type="molecule type" value="Genomic_DNA"/>
</dbReference>
<sequence length="229" mass="26550">MSRILSVQVALSSFHNYGATVPREMWSPNLHLVNRQCSLLQIRSLNTFLPYSNFERSIHCLDNKRLGKQRVEAKQILNIISEDLPPPGTENRNLLADTSPKKLAGPVIEDLDEQIVSTSRSGKKVAKRKRRWENAPVVRMWRGYGDALVVYYNLSLEEWERRGYRNILLKPVQSSSESAPIMPPWLGDDALHASHRSNLLRKEPEYYRKFDWTEPDSLPYRWPVPLVKT</sequence>